<dbReference type="Gene3D" id="3.30.530.20">
    <property type="match status" value="1"/>
</dbReference>
<dbReference type="CDD" id="cd07814">
    <property type="entry name" value="SRPBCC_CalC_Aha1-like"/>
    <property type="match status" value="1"/>
</dbReference>
<reference evidence="3 4" key="1">
    <citation type="submission" date="2021-11" db="EMBL/GenBank/DDBJ databases">
        <title>Aliifidinibius sp. nov., a new bacterium isolated from saline soil.</title>
        <authorList>
            <person name="Galisteo C."/>
            <person name="De La Haba R."/>
            <person name="Sanchez-Porro C."/>
            <person name="Ventosa A."/>
        </authorList>
    </citation>
    <scope>NUCLEOTIDE SEQUENCE [LARGE SCALE GENOMIC DNA]</scope>
    <source>
        <strain evidence="3 4">KACC 190600</strain>
    </source>
</reference>
<evidence type="ECO:0000256" key="1">
    <source>
        <dbReference type="ARBA" id="ARBA00006817"/>
    </source>
</evidence>
<gene>
    <name evidence="3" type="ORF">LQ318_13440</name>
</gene>
<dbReference type="RefSeq" id="WP_265790917.1">
    <property type="nucleotide sequence ID" value="NZ_BAABRS010000003.1"/>
</dbReference>
<evidence type="ECO:0000259" key="2">
    <source>
        <dbReference type="Pfam" id="PF08327"/>
    </source>
</evidence>
<feature type="domain" description="Activator of Hsp90 ATPase homologue 1/2-like C-terminal" evidence="2">
    <location>
        <begin position="15"/>
        <end position="146"/>
    </location>
</feature>
<name>A0ABT3Q1B6_9BACT</name>
<keyword evidence="4" id="KW-1185">Reference proteome</keyword>
<evidence type="ECO:0000313" key="4">
    <source>
        <dbReference type="Proteomes" id="UP001207337"/>
    </source>
</evidence>
<protein>
    <submittedName>
        <fullName evidence="3">SRPBCC domain-containing protein</fullName>
    </submittedName>
</protein>
<comment type="caution">
    <text evidence="3">The sequence shown here is derived from an EMBL/GenBank/DDBJ whole genome shotgun (WGS) entry which is preliminary data.</text>
</comment>
<dbReference type="InterPro" id="IPR013538">
    <property type="entry name" value="ASHA1/2-like_C"/>
</dbReference>
<dbReference type="EMBL" id="JAJNDC010000003">
    <property type="protein sequence ID" value="MCW9713909.1"/>
    <property type="molecule type" value="Genomic_DNA"/>
</dbReference>
<dbReference type="InterPro" id="IPR023393">
    <property type="entry name" value="START-like_dom_sf"/>
</dbReference>
<dbReference type="SUPFAM" id="SSF55961">
    <property type="entry name" value="Bet v1-like"/>
    <property type="match status" value="1"/>
</dbReference>
<sequence length="148" mass="16733">MAREITQEYTINSDPGTAFDVLLKPSMIKKWWYASSAIVMPEEGGIYAVTWGDDIDHPDYISVAKIAKIVKPELLLLTHFQYRSKDGTLPFEADLDVEFTLEPGDSGTTLRVSQRGFPDDEIADEFYNGCVQGWIDTMTSFKKVVEEK</sequence>
<dbReference type="Proteomes" id="UP001207337">
    <property type="component" value="Unassembled WGS sequence"/>
</dbReference>
<evidence type="ECO:0000313" key="3">
    <source>
        <dbReference type="EMBL" id="MCW9713909.1"/>
    </source>
</evidence>
<accession>A0ABT3Q1B6</accession>
<comment type="similarity">
    <text evidence="1">Belongs to the AHA1 family.</text>
</comment>
<dbReference type="Pfam" id="PF08327">
    <property type="entry name" value="AHSA1"/>
    <property type="match status" value="1"/>
</dbReference>
<organism evidence="3 4">
    <name type="scientific">Fodinibius salicampi</name>
    <dbReference type="NCBI Taxonomy" id="1920655"/>
    <lineage>
        <taxon>Bacteria</taxon>
        <taxon>Pseudomonadati</taxon>
        <taxon>Balneolota</taxon>
        <taxon>Balneolia</taxon>
        <taxon>Balneolales</taxon>
        <taxon>Balneolaceae</taxon>
        <taxon>Fodinibius</taxon>
    </lineage>
</organism>
<proteinExistence type="inferred from homology"/>